<evidence type="ECO:0000313" key="2">
    <source>
        <dbReference type="Proteomes" id="UP001177021"/>
    </source>
</evidence>
<protein>
    <submittedName>
        <fullName evidence="1">Uncharacterized protein</fullName>
    </submittedName>
</protein>
<gene>
    <name evidence="1" type="ORF">MILVUS5_LOCUS33824</name>
</gene>
<reference evidence="1" key="1">
    <citation type="submission" date="2023-10" db="EMBL/GenBank/DDBJ databases">
        <authorList>
            <person name="Rodriguez Cubillos JULIANA M."/>
            <person name="De Vega J."/>
        </authorList>
    </citation>
    <scope>NUCLEOTIDE SEQUENCE</scope>
</reference>
<dbReference type="EMBL" id="CASHSV030000615">
    <property type="protein sequence ID" value="CAJ2669667.1"/>
    <property type="molecule type" value="Genomic_DNA"/>
</dbReference>
<evidence type="ECO:0000313" key="1">
    <source>
        <dbReference type="EMBL" id="CAJ2669667.1"/>
    </source>
</evidence>
<accession>A0ACB0LJI6</accession>
<sequence>MKKSLTYFTAIVLLLSWFLFGSKKLSWFLKIQAEKSSEPCEFQTIFNFGDSNSDTGSMSAAFYPASLPYGETFFHEGAGRSSDGRLIIDFIAKHLGLPMLSAYINSIGTTYRHGANFAAGSSTIMRQNKNYFDGGSPFTLEIQIGQFIQFKSRTGKFFTKENESSFGKHFPKPEDFSKAIYTFDIGQNDMTDVISKMGKEDSHVLISNIVELFSKQVQSLYFFGAKTFWIHNTGPIGCLPLARPIHNAENNQTKVAGYLDQNGCVNLTNDLAKEFNKKLKDEVVKLRAQFLNASLIYVDMFSAKYELFSNANKSGFVDPSKICCGYHEDGYHVFCGSKQTINGTEIVPGSCEDPSKYISWDGVHYTEAANQWIANRIVDGSFSDPPLPISQSCQITH</sequence>
<organism evidence="1 2">
    <name type="scientific">Trifolium pratense</name>
    <name type="common">Red clover</name>
    <dbReference type="NCBI Taxonomy" id="57577"/>
    <lineage>
        <taxon>Eukaryota</taxon>
        <taxon>Viridiplantae</taxon>
        <taxon>Streptophyta</taxon>
        <taxon>Embryophyta</taxon>
        <taxon>Tracheophyta</taxon>
        <taxon>Spermatophyta</taxon>
        <taxon>Magnoliopsida</taxon>
        <taxon>eudicotyledons</taxon>
        <taxon>Gunneridae</taxon>
        <taxon>Pentapetalae</taxon>
        <taxon>rosids</taxon>
        <taxon>fabids</taxon>
        <taxon>Fabales</taxon>
        <taxon>Fabaceae</taxon>
        <taxon>Papilionoideae</taxon>
        <taxon>50 kb inversion clade</taxon>
        <taxon>NPAAA clade</taxon>
        <taxon>Hologalegina</taxon>
        <taxon>IRL clade</taxon>
        <taxon>Trifolieae</taxon>
        <taxon>Trifolium</taxon>
    </lineage>
</organism>
<proteinExistence type="predicted"/>
<name>A0ACB0LJI6_TRIPR</name>
<comment type="caution">
    <text evidence="1">The sequence shown here is derived from an EMBL/GenBank/DDBJ whole genome shotgun (WGS) entry which is preliminary data.</text>
</comment>
<dbReference type="Proteomes" id="UP001177021">
    <property type="component" value="Unassembled WGS sequence"/>
</dbReference>
<keyword evidence="2" id="KW-1185">Reference proteome</keyword>